<dbReference type="RefSeq" id="WP_193917277.1">
    <property type="nucleotide sequence ID" value="NZ_JADEXS020000001.1"/>
</dbReference>
<evidence type="ECO:0000256" key="1">
    <source>
        <dbReference type="ARBA" id="ARBA00022651"/>
    </source>
</evidence>
<dbReference type="InterPro" id="IPR056442">
    <property type="entry name" value="GINT1_N"/>
</dbReference>
<sequence length="329" mass="38160">MYKNSNLNSISQVFDRVSRVNNRYLAGIKNIAKIFITRRSEWSIGIYTGESPFDFVCPDTIINPVLTAKDITDVPAHFVADPFMVSEGGMWYMFFEVLNGLQNKGVIGLATSNDAYKWNYQQIVLDEPFHLSYPYVFKYQNDYYLIPETSEASSIRLYKAVNFPTKWSYVKTLLAQSDFVDPSIFQHNNLWWLLTATSEARNTLRLYYSQDLMDGWIEHPKSPVIQGNKNIARPAGRVIVFDGKIVRYTQDCERIYGHQVRAFEITELTEINYQEKEVKTNSVIKASGVGWNQIGMHHIDAHQIDQDKWIACVDGKRYRLVFDPRFNNN</sequence>
<gene>
    <name evidence="4" type="ORF">IQ276_14285</name>
</gene>
<organism evidence="4 5">
    <name type="scientific">Desmonostoc muscorum LEGE 12446</name>
    <dbReference type="NCBI Taxonomy" id="1828758"/>
    <lineage>
        <taxon>Bacteria</taxon>
        <taxon>Bacillati</taxon>
        <taxon>Cyanobacteriota</taxon>
        <taxon>Cyanophyceae</taxon>
        <taxon>Nostocales</taxon>
        <taxon>Nostocaceae</taxon>
        <taxon>Desmonostoc</taxon>
    </lineage>
</organism>
<evidence type="ECO:0000313" key="5">
    <source>
        <dbReference type="Proteomes" id="UP000622533"/>
    </source>
</evidence>
<proteinExistence type="predicted"/>
<dbReference type="Gene3D" id="2.115.10.20">
    <property type="entry name" value="Glycosyl hydrolase domain, family 43"/>
    <property type="match status" value="2"/>
</dbReference>
<keyword evidence="1" id="KW-0858">Xylan degradation</keyword>
<dbReference type="InterPro" id="IPR052176">
    <property type="entry name" value="Glycosyl_Hydrlase_43_Enz"/>
</dbReference>
<feature type="domain" description="Glucosamine inositolphosphorylceramide transferase 1 N-terminal" evidence="3">
    <location>
        <begin position="41"/>
        <end position="315"/>
    </location>
</feature>
<dbReference type="InterPro" id="IPR023296">
    <property type="entry name" value="Glyco_hydro_beta-prop_sf"/>
</dbReference>
<name>A0A8J6ZXA3_DESMC</name>
<dbReference type="AlphaFoldDB" id="A0A8J6ZXA3"/>
<reference evidence="4" key="1">
    <citation type="submission" date="2020-10" db="EMBL/GenBank/DDBJ databases">
        <authorList>
            <person name="Castelo-Branco R."/>
            <person name="Eusebio N."/>
            <person name="Adriana R."/>
            <person name="Vieira A."/>
            <person name="Brugerolle De Fraissinette N."/>
            <person name="Rezende De Castro R."/>
            <person name="Schneider M.P."/>
            <person name="Vasconcelos V."/>
            <person name="Leao P.N."/>
        </authorList>
    </citation>
    <scope>NUCLEOTIDE SEQUENCE</scope>
    <source>
        <strain evidence="4">LEGE 12446</strain>
    </source>
</reference>
<dbReference type="EMBL" id="JADEXS010000171">
    <property type="protein sequence ID" value="MBE9023554.1"/>
    <property type="molecule type" value="Genomic_DNA"/>
</dbReference>
<keyword evidence="1" id="KW-0624">Polysaccharide degradation</keyword>
<accession>A0A8J6ZXA3</accession>
<comment type="caution">
    <text evidence="4">The sequence shown here is derived from an EMBL/GenBank/DDBJ whole genome shotgun (WGS) entry which is preliminary data.</text>
</comment>
<dbReference type="PANTHER" id="PTHR43772">
    <property type="entry name" value="ENDO-1,4-BETA-XYLANASE"/>
    <property type="match status" value="1"/>
</dbReference>
<keyword evidence="2" id="KW-0119">Carbohydrate metabolism</keyword>
<keyword evidence="5" id="KW-1185">Reference proteome</keyword>
<evidence type="ECO:0000256" key="2">
    <source>
        <dbReference type="ARBA" id="ARBA00023277"/>
    </source>
</evidence>
<protein>
    <recommendedName>
        <fullName evidence="3">Glucosamine inositolphosphorylceramide transferase 1 N-terminal domain-containing protein</fullName>
    </recommendedName>
</protein>
<dbReference type="SUPFAM" id="SSF75005">
    <property type="entry name" value="Arabinanase/levansucrase/invertase"/>
    <property type="match status" value="1"/>
</dbReference>
<dbReference type="GO" id="GO:0045493">
    <property type="term" value="P:xylan catabolic process"/>
    <property type="evidence" value="ECO:0007669"/>
    <property type="project" value="UniProtKB-KW"/>
</dbReference>
<evidence type="ECO:0000259" key="3">
    <source>
        <dbReference type="Pfam" id="PF24793"/>
    </source>
</evidence>
<dbReference type="Proteomes" id="UP000622533">
    <property type="component" value="Unassembled WGS sequence"/>
</dbReference>
<evidence type="ECO:0000313" key="4">
    <source>
        <dbReference type="EMBL" id="MBE9023554.1"/>
    </source>
</evidence>
<dbReference type="PANTHER" id="PTHR43772:SF2">
    <property type="entry name" value="PUTATIVE (AFU_ORTHOLOGUE AFUA_2G04480)-RELATED"/>
    <property type="match status" value="1"/>
</dbReference>
<dbReference type="Pfam" id="PF24793">
    <property type="entry name" value="GINT1_N"/>
    <property type="match status" value="1"/>
</dbReference>